<reference evidence="2 3" key="1">
    <citation type="journal article" date="2014" name="J. Biotechnol.">
        <title>Complete genome sequence of the actinobacterium Actinoplanes friuliensis HAG 010964, producer of the lipopeptide antibiotic friulimycin.</title>
        <authorList>
            <person name="Ruckert C."/>
            <person name="Szczepanowski R."/>
            <person name="Albersmeier A."/>
            <person name="Goesmann A."/>
            <person name="Fischer N."/>
            <person name="Steinkamper A."/>
            <person name="Puhler A."/>
            <person name="Biener R."/>
            <person name="Schwartz D."/>
            <person name="Kalinowski J."/>
        </authorList>
    </citation>
    <scope>NUCLEOTIDE SEQUENCE [LARGE SCALE GENOMIC DNA]</scope>
    <source>
        <strain evidence="2 3">DSM 7358</strain>
    </source>
</reference>
<dbReference type="GO" id="GO:0008999">
    <property type="term" value="F:protein-N-terminal-alanine acetyltransferase activity"/>
    <property type="evidence" value="ECO:0007669"/>
    <property type="project" value="TreeGrafter"/>
</dbReference>
<evidence type="ECO:0000259" key="1">
    <source>
        <dbReference type="PROSITE" id="PS51186"/>
    </source>
</evidence>
<dbReference type="PROSITE" id="PS51186">
    <property type="entry name" value="GNAT"/>
    <property type="match status" value="1"/>
</dbReference>
<dbReference type="AlphaFoldDB" id="U5W600"/>
<dbReference type="InterPro" id="IPR016181">
    <property type="entry name" value="Acyl_CoA_acyltransferase"/>
</dbReference>
<dbReference type="Gene3D" id="3.40.630.30">
    <property type="match status" value="1"/>
</dbReference>
<dbReference type="RefSeq" id="WP_023364124.1">
    <property type="nucleotide sequence ID" value="NC_022657.1"/>
</dbReference>
<dbReference type="InterPro" id="IPR051908">
    <property type="entry name" value="Ribosomal_N-acetyltransferase"/>
</dbReference>
<dbReference type="GO" id="GO:0005737">
    <property type="term" value="C:cytoplasm"/>
    <property type="evidence" value="ECO:0007669"/>
    <property type="project" value="TreeGrafter"/>
</dbReference>
<dbReference type="Pfam" id="PF13302">
    <property type="entry name" value="Acetyltransf_3"/>
    <property type="match status" value="1"/>
</dbReference>
<evidence type="ECO:0000313" key="2">
    <source>
        <dbReference type="EMBL" id="AGZ43430.1"/>
    </source>
</evidence>
<dbReference type="STRING" id="1246995.AFR_25830"/>
<feature type="domain" description="N-acetyltransferase" evidence="1">
    <location>
        <begin position="13"/>
        <end position="180"/>
    </location>
</feature>
<gene>
    <name evidence="2" type="ORF">AFR_25830</name>
</gene>
<name>U5W600_9ACTN</name>
<dbReference type="eggNOG" id="COG1670">
    <property type="taxonomic scope" value="Bacteria"/>
</dbReference>
<dbReference type="EMBL" id="CP006272">
    <property type="protein sequence ID" value="AGZ43430.1"/>
    <property type="molecule type" value="Genomic_DNA"/>
</dbReference>
<dbReference type="SUPFAM" id="SSF55729">
    <property type="entry name" value="Acyl-CoA N-acyltransferases (Nat)"/>
    <property type="match status" value="1"/>
</dbReference>
<dbReference type="PANTHER" id="PTHR43441">
    <property type="entry name" value="RIBOSOMAL-PROTEIN-SERINE ACETYLTRANSFERASE"/>
    <property type="match status" value="1"/>
</dbReference>
<accession>U5W600</accession>
<dbReference type="InterPro" id="IPR000182">
    <property type="entry name" value="GNAT_dom"/>
</dbReference>
<dbReference type="PANTHER" id="PTHR43441:SF11">
    <property type="entry name" value="RIBOSOMAL-PROTEIN-SERINE ACETYLTRANSFERASE"/>
    <property type="match status" value="1"/>
</dbReference>
<evidence type="ECO:0000313" key="3">
    <source>
        <dbReference type="Proteomes" id="UP000017746"/>
    </source>
</evidence>
<dbReference type="PATRIC" id="fig|1246995.3.peg.5236"/>
<dbReference type="OrthoDB" id="9132139at2"/>
<proteinExistence type="predicted"/>
<dbReference type="Proteomes" id="UP000017746">
    <property type="component" value="Chromosome"/>
</dbReference>
<keyword evidence="2" id="KW-0808">Transferase</keyword>
<dbReference type="HOGENOM" id="CLU_013985_3_6_11"/>
<keyword evidence="3" id="KW-1185">Reference proteome</keyword>
<dbReference type="GO" id="GO:1990189">
    <property type="term" value="F:protein N-terminal-serine acetyltransferase activity"/>
    <property type="evidence" value="ECO:0007669"/>
    <property type="project" value="TreeGrafter"/>
</dbReference>
<organism evidence="2 3">
    <name type="scientific">Actinoplanes friuliensis DSM 7358</name>
    <dbReference type="NCBI Taxonomy" id="1246995"/>
    <lineage>
        <taxon>Bacteria</taxon>
        <taxon>Bacillati</taxon>
        <taxon>Actinomycetota</taxon>
        <taxon>Actinomycetes</taxon>
        <taxon>Micromonosporales</taxon>
        <taxon>Micromonosporaceae</taxon>
        <taxon>Actinoplanes</taxon>
    </lineage>
</organism>
<protein>
    <submittedName>
        <fullName evidence="2">Putative N-acetyltransferase</fullName>
    </submittedName>
</protein>
<dbReference type="KEGG" id="afs:AFR_25830"/>
<dbReference type="CDD" id="cd04301">
    <property type="entry name" value="NAT_SF"/>
    <property type="match status" value="1"/>
</dbReference>
<sequence>MLDLVEPLVTPRLLLRPFRTGDEEALLDLRSRPEVVRHLYWPPPTPDGVRDVVRQRLTMTKLAADGDCLVLAAEDRETGRLLGELDLSLVSVENRHAEIGIILHPDAQGRGLATETARALLDLAFDRLDLHRVTASTNSGNEASARALLRLGFRQEGHLVQCVRFADAWHDELIFAMLASEWAGAPGRIVA</sequence>